<evidence type="ECO:0000259" key="5">
    <source>
        <dbReference type="SMART" id="SM00822"/>
    </source>
</evidence>
<evidence type="ECO:0000256" key="4">
    <source>
        <dbReference type="SAM" id="Phobius"/>
    </source>
</evidence>
<dbReference type="PANTHER" id="PTHR44196">
    <property type="entry name" value="DEHYDROGENASE/REDUCTASE SDR FAMILY MEMBER 7B"/>
    <property type="match status" value="1"/>
</dbReference>
<dbReference type="Pfam" id="PF00106">
    <property type="entry name" value="adh_short"/>
    <property type="match status" value="1"/>
</dbReference>
<feature type="transmembrane region" description="Helical" evidence="4">
    <location>
        <begin position="313"/>
        <end position="332"/>
    </location>
</feature>
<keyword evidence="7" id="KW-1185">Reference proteome</keyword>
<dbReference type="EMBL" id="BSRI01000002">
    <property type="protein sequence ID" value="GLV59256.1"/>
    <property type="molecule type" value="Genomic_DNA"/>
</dbReference>
<protein>
    <recommendedName>
        <fullName evidence="5">Ketoreductase domain-containing protein</fullName>
    </recommendedName>
</protein>
<comment type="similarity">
    <text evidence="1 3">Belongs to the short-chain dehydrogenases/reductases (SDR) family.</text>
</comment>
<feature type="domain" description="Ketoreductase" evidence="5">
    <location>
        <begin position="7"/>
        <end position="177"/>
    </location>
</feature>
<organism evidence="6 7">
    <name type="scientific">Dictyobacter halimunensis</name>
    <dbReference type="NCBI Taxonomy" id="3026934"/>
    <lineage>
        <taxon>Bacteria</taxon>
        <taxon>Bacillati</taxon>
        <taxon>Chloroflexota</taxon>
        <taxon>Ktedonobacteria</taxon>
        <taxon>Ktedonobacterales</taxon>
        <taxon>Dictyobacteraceae</taxon>
        <taxon>Dictyobacter</taxon>
    </lineage>
</organism>
<accession>A0ABQ6FY91</accession>
<dbReference type="PROSITE" id="PS00061">
    <property type="entry name" value="ADH_SHORT"/>
    <property type="match status" value="1"/>
</dbReference>
<name>A0ABQ6FY91_9CHLR</name>
<evidence type="ECO:0000256" key="2">
    <source>
        <dbReference type="ARBA" id="ARBA00023002"/>
    </source>
</evidence>
<keyword evidence="4" id="KW-0812">Transmembrane</keyword>
<sequence>MQAQKAEVVVVTGASAGVGRAIVQAFARRGAHIGLLARGHEGLEGAKKDVERMGGKALVLPTDVANAEQVEAAASKVEETFGPIDVWINVAMASVFSPAKEMKPEEYKRVTEVTYLGQVYGTLAALHRMLPRDQGRIIQVGSALSYRGIPLQSAYCGAKHAIQGFTESVRAELIHDKSNVKITMVQLPAVNTPQFSWVKSRLPRKAQPVPPIYQPEVIADAVTWVTDHYRRQLFIGLSTVIVIQGNKLAPGYGDRYLGKTGFNSQQTSQREDPDRPNNLWAPVDEDRDHGAHGAFDAQARDRSLQLWADTHRGLLALGGAALASLVGVALFGKNR</sequence>
<dbReference type="RefSeq" id="WP_338255824.1">
    <property type="nucleotide sequence ID" value="NZ_BSRI01000002.1"/>
</dbReference>
<reference evidence="6 7" key="1">
    <citation type="submission" date="2023-02" db="EMBL/GenBank/DDBJ databases">
        <title>Dictyobacter halimunensis sp. nov., a new member of the class Ktedonobacteria from forest soil in a geothermal area.</title>
        <authorList>
            <person name="Rachmania M.K."/>
            <person name="Ningsih F."/>
            <person name="Sakai Y."/>
            <person name="Yabe S."/>
            <person name="Yokota A."/>
            <person name="Sjamsuridzal W."/>
        </authorList>
    </citation>
    <scope>NUCLEOTIDE SEQUENCE [LARGE SCALE GENOMIC DNA]</scope>
    <source>
        <strain evidence="6 7">S3.2.2.5</strain>
    </source>
</reference>
<evidence type="ECO:0000313" key="6">
    <source>
        <dbReference type="EMBL" id="GLV59256.1"/>
    </source>
</evidence>
<dbReference type="PRINTS" id="PR00080">
    <property type="entry name" value="SDRFAMILY"/>
</dbReference>
<dbReference type="NCBIfam" id="NF005495">
    <property type="entry name" value="PRK07109.1"/>
    <property type="match status" value="1"/>
</dbReference>
<dbReference type="PRINTS" id="PR00081">
    <property type="entry name" value="GDHRDH"/>
</dbReference>
<dbReference type="Gene3D" id="3.40.50.720">
    <property type="entry name" value="NAD(P)-binding Rossmann-like Domain"/>
    <property type="match status" value="1"/>
</dbReference>
<evidence type="ECO:0000313" key="7">
    <source>
        <dbReference type="Proteomes" id="UP001344906"/>
    </source>
</evidence>
<dbReference type="InterPro" id="IPR057326">
    <property type="entry name" value="KR_dom"/>
</dbReference>
<keyword evidence="4" id="KW-1133">Transmembrane helix</keyword>
<evidence type="ECO:0000256" key="1">
    <source>
        <dbReference type="ARBA" id="ARBA00006484"/>
    </source>
</evidence>
<dbReference type="InterPro" id="IPR020904">
    <property type="entry name" value="Sc_DH/Rdtase_CS"/>
</dbReference>
<gene>
    <name evidence="6" type="ORF">KDH_60830</name>
</gene>
<dbReference type="SMART" id="SM00822">
    <property type="entry name" value="PKS_KR"/>
    <property type="match status" value="1"/>
</dbReference>
<keyword evidence="2" id="KW-0560">Oxidoreductase</keyword>
<dbReference type="Proteomes" id="UP001344906">
    <property type="component" value="Unassembled WGS sequence"/>
</dbReference>
<comment type="caution">
    <text evidence="6">The sequence shown here is derived from an EMBL/GenBank/DDBJ whole genome shotgun (WGS) entry which is preliminary data.</text>
</comment>
<dbReference type="CDD" id="cd05360">
    <property type="entry name" value="SDR_c3"/>
    <property type="match status" value="1"/>
</dbReference>
<proteinExistence type="inferred from homology"/>
<dbReference type="InterPro" id="IPR002347">
    <property type="entry name" value="SDR_fam"/>
</dbReference>
<dbReference type="PANTHER" id="PTHR44196:SF1">
    <property type="entry name" value="DEHYDROGENASE_REDUCTASE SDR FAMILY MEMBER 7B"/>
    <property type="match status" value="1"/>
</dbReference>
<dbReference type="SUPFAM" id="SSF51735">
    <property type="entry name" value="NAD(P)-binding Rossmann-fold domains"/>
    <property type="match status" value="1"/>
</dbReference>
<evidence type="ECO:0000256" key="3">
    <source>
        <dbReference type="RuleBase" id="RU000363"/>
    </source>
</evidence>
<keyword evidence="4" id="KW-0472">Membrane</keyword>
<dbReference type="InterPro" id="IPR036291">
    <property type="entry name" value="NAD(P)-bd_dom_sf"/>
</dbReference>